<feature type="chain" id="PRO_5040454353" evidence="1">
    <location>
        <begin position="19"/>
        <end position="123"/>
    </location>
</feature>
<sequence>MAAQLLLFATLCAKLATAQDNEEAFRPAKPGCTSTMTLTLSRLPTPPYWPQCSWDGTLSIFPATVTLVYHHTLSHRKHIPFPSLPNQLNCKYRVSNSRKISSKYYKQKQTIPMRGGHKFLDNR</sequence>
<name>A0A9P8QWY4_9HYPO</name>
<keyword evidence="3" id="KW-1185">Reference proteome</keyword>
<reference evidence="2" key="1">
    <citation type="submission" date="2021-08" db="EMBL/GenBank/DDBJ databases">
        <title>Chromosome-Level Trichoderma cornu-damae using Hi-C Data.</title>
        <authorList>
            <person name="Kim C.S."/>
        </authorList>
    </citation>
    <scope>NUCLEOTIDE SEQUENCE</scope>
    <source>
        <strain evidence="2">KA19-0412C</strain>
    </source>
</reference>
<evidence type="ECO:0000313" key="3">
    <source>
        <dbReference type="Proteomes" id="UP000827724"/>
    </source>
</evidence>
<feature type="signal peptide" evidence="1">
    <location>
        <begin position="1"/>
        <end position="18"/>
    </location>
</feature>
<dbReference type="Proteomes" id="UP000827724">
    <property type="component" value="Unassembled WGS sequence"/>
</dbReference>
<comment type="caution">
    <text evidence="2">The sequence shown here is derived from an EMBL/GenBank/DDBJ whole genome shotgun (WGS) entry which is preliminary data.</text>
</comment>
<keyword evidence="1" id="KW-0732">Signal</keyword>
<gene>
    <name evidence="2" type="ORF">Trco_000157</name>
</gene>
<dbReference type="EMBL" id="JAIWOZ010000001">
    <property type="protein sequence ID" value="KAH6610137.1"/>
    <property type="molecule type" value="Genomic_DNA"/>
</dbReference>
<dbReference type="AlphaFoldDB" id="A0A9P8QWY4"/>
<dbReference type="OrthoDB" id="5233988at2759"/>
<accession>A0A9P8QWY4</accession>
<proteinExistence type="predicted"/>
<evidence type="ECO:0000256" key="1">
    <source>
        <dbReference type="SAM" id="SignalP"/>
    </source>
</evidence>
<protein>
    <submittedName>
        <fullName evidence="2">Uncharacterized protein</fullName>
    </submittedName>
</protein>
<evidence type="ECO:0000313" key="2">
    <source>
        <dbReference type="EMBL" id="KAH6610137.1"/>
    </source>
</evidence>
<organism evidence="2 3">
    <name type="scientific">Trichoderma cornu-damae</name>
    <dbReference type="NCBI Taxonomy" id="654480"/>
    <lineage>
        <taxon>Eukaryota</taxon>
        <taxon>Fungi</taxon>
        <taxon>Dikarya</taxon>
        <taxon>Ascomycota</taxon>
        <taxon>Pezizomycotina</taxon>
        <taxon>Sordariomycetes</taxon>
        <taxon>Hypocreomycetidae</taxon>
        <taxon>Hypocreales</taxon>
        <taxon>Hypocreaceae</taxon>
        <taxon>Trichoderma</taxon>
    </lineage>
</organism>